<dbReference type="GeneID" id="112855623"/>
<proteinExistence type="predicted"/>
<dbReference type="Proteomes" id="UP000515131">
    <property type="component" value="Unplaced"/>
</dbReference>
<feature type="compositionally biased region" description="Basic and acidic residues" evidence="1">
    <location>
        <begin position="115"/>
        <end position="125"/>
    </location>
</feature>
<evidence type="ECO:0000256" key="1">
    <source>
        <dbReference type="SAM" id="MobiDB-lite"/>
    </source>
</evidence>
<sequence>MGANPVLPGAGVLSMTGLTLSQWNPSELREQATSIFQKALALKPCFRYCFWNTQVVRGAHDGWAPAHPTAPSGCPAHDPREGLQGRRASPGPRWVESRHRRGRRAGGAELCPQRVKQDQRPREPQPRAAGGTGPQADHAWDELLPGRGVQLNKMPNVDSCPFREQPDLLRKKLWCFQIHTVPWLGKTSVEKSSFQGAQGTL</sequence>
<dbReference type="AlphaFoldDB" id="A0A6P6HGV4"/>
<protein>
    <submittedName>
        <fullName evidence="3">Uncharacterized protein LOC112855623</fullName>
    </submittedName>
</protein>
<name>A0A6P6HGV4_PUMCO</name>
<organism evidence="2 3">
    <name type="scientific">Puma concolor</name>
    <name type="common">Mountain lion</name>
    <name type="synonym">Felis concolor</name>
    <dbReference type="NCBI Taxonomy" id="9696"/>
    <lineage>
        <taxon>Eukaryota</taxon>
        <taxon>Metazoa</taxon>
        <taxon>Chordata</taxon>
        <taxon>Craniata</taxon>
        <taxon>Vertebrata</taxon>
        <taxon>Euteleostomi</taxon>
        <taxon>Mammalia</taxon>
        <taxon>Eutheria</taxon>
        <taxon>Laurasiatheria</taxon>
        <taxon>Carnivora</taxon>
        <taxon>Feliformia</taxon>
        <taxon>Felidae</taxon>
        <taxon>Felinae</taxon>
        <taxon>Puma</taxon>
    </lineage>
</organism>
<gene>
    <name evidence="3" type="primary">LOC112855623</name>
</gene>
<dbReference type="RefSeq" id="XP_025775030.1">
    <property type="nucleotide sequence ID" value="XM_025919245.1"/>
</dbReference>
<accession>A0A6P6HGV4</accession>
<keyword evidence="2" id="KW-1185">Reference proteome</keyword>
<feature type="region of interest" description="Disordered" evidence="1">
    <location>
        <begin position="67"/>
        <end position="140"/>
    </location>
</feature>
<dbReference type="KEGG" id="pcoo:112855623"/>
<reference evidence="3" key="1">
    <citation type="submission" date="2025-08" db="UniProtKB">
        <authorList>
            <consortium name="RefSeq"/>
        </authorList>
    </citation>
    <scope>IDENTIFICATION</scope>
    <source>
        <tissue evidence="3">Blood</tissue>
    </source>
</reference>
<evidence type="ECO:0000313" key="3">
    <source>
        <dbReference type="RefSeq" id="XP_025775030.1"/>
    </source>
</evidence>
<evidence type="ECO:0000313" key="2">
    <source>
        <dbReference type="Proteomes" id="UP000515131"/>
    </source>
</evidence>